<dbReference type="Proteomes" id="UP000827092">
    <property type="component" value="Unassembled WGS sequence"/>
</dbReference>
<name>A0AAV6VNH7_9ARAC</name>
<organism evidence="2 3">
    <name type="scientific">Oedothorax gibbosus</name>
    <dbReference type="NCBI Taxonomy" id="931172"/>
    <lineage>
        <taxon>Eukaryota</taxon>
        <taxon>Metazoa</taxon>
        <taxon>Ecdysozoa</taxon>
        <taxon>Arthropoda</taxon>
        <taxon>Chelicerata</taxon>
        <taxon>Arachnida</taxon>
        <taxon>Araneae</taxon>
        <taxon>Araneomorphae</taxon>
        <taxon>Entelegynae</taxon>
        <taxon>Araneoidea</taxon>
        <taxon>Linyphiidae</taxon>
        <taxon>Erigoninae</taxon>
        <taxon>Oedothorax</taxon>
    </lineage>
</organism>
<protein>
    <submittedName>
        <fullName evidence="2">Uncharacterized protein</fullName>
    </submittedName>
</protein>
<feature type="compositionally biased region" description="Basic and acidic residues" evidence="1">
    <location>
        <begin position="33"/>
        <end position="46"/>
    </location>
</feature>
<proteinExistence type="predicted"/>
<evidence type="ECO:0000256" key="1">
    <source>
        <dbReference type="SAM" id="MobiDB-lite"/>
    </source>
</evidence>
<reference evidence="2 3" key="1">
    <citation type="journal article" date="2022" name="Nat. Ecol. Evol.">
        <title>A masculinizing supergene underlies an exaggerated male reproductive morph in a spider.</title>
        <authorList>
            <person name="Hendrickx F."/>
            <person name="De Corte Z."/>
            <person name="Sonet G."/>
            <person name="Van Belleghem S.M."/>
            <person name="Kostlbacher S."/>
            <person name="Vangestel C."/>
        </authorList>
    </citation>
    <scope>NUCLEOTIDE SEQUENCE [LARGE SCALE GENOMIC DNA]</scope>
    <source>
        <strain evidence="2">W744_W776</strain>
    </source>
</reference>
<comment type="caution">
    <text evidence="2">The sequence shown here is derived from an EMBL/GenBank/DDBJ whole genome shotgun (WGS) entry which is preliminary data.</text>
</comment>
<keyword evidence="3" id="KW-1185">Reference proteome</keyword>
<dbReference type="EMBL" id="JAFNEN010000057">
    <property type="protein sequence ID" value="KAG8197281.1"/>
    <property type="molecule type" value="Genomic_DNA"/>
</dbReference>
<evidence type="ECO:0000313" key="3">
    <source>
        <dbReference type="Proteomes" id="UP000827092"/>
    </source>
</evidence>
<evidence type="ECO:0000313" key="2">
    <source>
        <dbReference type="EMBL" id="KAG8197281.1"/>
    </source>
</evidence>
<dbReference type="AlphaFoldDB" id="A0AAV6VNH7"/>
<feature type="region of interest" description="Disordered" evidence="1">
    <location>
        <begin position="15"/>
        <end position="53"/>
    </location>
</feature>
<sequence>MIKILRRIYRCDAKRNEPSYPSQGKELQMINNKDNKENKEGKEPTRCNRRATGSASARFINDATLTAAALSETLS</sequence>
<gene>
    <name evidence="2" type="ORF">JTE90_007527</name>
</gene>
<accession>A0AAV6VNH7</accession>